<comment type="caution">
    <text evidence="6">The sequence shown here is derived from an EMBL/GenBank/DDBJ whole genome shotgun (WGS) entry which is preliminary data.</text>
</comment>
<dbReference type="GO" id="GO:0004364">
    <property type="term" value="F:glutathione transferase activity"/>
    <property type="evidence" value="ECO:0007669"/>
    <property type="project" value="TreeGrafter"/>
</dbReference>
<dbReference type="InterPro" id="IPR050213">
    <property type="entry name" value="GST_superfamily"/>
</dbReference>
<accession>A0AAV2ILU3</accession>
<dbReference type="SUPFAM" id="SSF52833">
    <property type="entry name" value="Thioredoxin-like"/>
    <property type="match status" value="1"/>
</dbReference>
<dbReference type="SFLD" id="SFLDG01205">
    <property type="entry name" value="AMPS.1"/>
    <property type="match status" value="1"/>
</dbReference>
<dbReference type="EMBL" id="CAXITT010001126">
    <property type="protein sequence ID" value="CAL1547970.1"/>
    <property type="molecule type" value="Genomic_DNA"/>
</dbReference>
<dbReference type="InterPro" id="IPR036282">
    <property type="entry name" value="Glutathione-S-Trfase_C_sf"/>
</dbReference>
<evidence type="ECO:0000256" key="1">
    <source>
        <dbReference type="ARBA" id="ARBA00007409"/>
    </source>
</evidence>
<dbReference type="FunFam" id="1.20.1050.10:FF:000030">
    <property type="entry name" value="Glutathione S-transferase S1"/>
    <property type="match status" value="1"/>
</dbReference>
<dbReference type="Proteomes" id="UP001497497">
    <property type="component" value="Unassembled WGS sequence"/>
</dbReference>
<protein>
    <submittedName>
        <fullName evidence="6">Uncharacterized protein</fullName>
    </submittedName>
</protein>
<dbReference type="PANTHER" id="PTHR11571">
    <property type="entry name" value="GLUTATHIONE S-TRANSFERASE"/>
    <property type="match status" value="1"/>
</dbReference>
<evidence type="ECO:0000259" key="5">
    <source>
        <dbReference type="PROSITE" id="PS50405"/>
    </source>
</evidence>
<dbReference type="InterPro" id="IPR036249">
    <property type="entry name" value="Thioredoxin-like_sf"/>
</dbReference>
<proteinExistence type="inferred from homology"/>
<reference evidence="6 7" key="1">
    <citation type="submission" date="2024-04" db="EMBL/GenBank/DDBJ databases">
        <authorList>
            <consortium name="Genoscope - CEA"/>
            <person name="William W."/>
        </authorList>
    </citation>
    <scope>NUCLEOTIDE SEQUENCE [LARGE SCALE GENOMIC DNA]</scope>
</reference>
<gene>
    <name evidence="6" type="ORF">GSLYS_00021287001</name>
</gene>
<evidence type="ECO:0000313" key="6">
    <source>
        <dbReference type="EMBL" id="CAL1547970.1"/>
    </source>
</evidence>
<dbReference type="Pfam" id="PF02798">
    <property type="entry name" value="GST_N"/>
    <property type="match status" value="1"/>
</dbReference>
<dbReference type="Gene3D" id="1.20.1050.10">
    <property type="match status" value="1"/>
</dbReference>
<dbReference type="SFLD" id="SFLDS00019">
    <property type="entry name" value="Glutathione_Transferase_(cytos"/>
    <property type="match status" value="1"/>
</dbReference>
<dbReference type="CDD" id="cd03039">
    <property type="entry name" value="GST_N_Sigma_like"/>
    <property type="match status" value="1"/>
</dbReference>
<dbReference type="PANTHER" id="PTHR11571:SF150">
    <property type="entry name" value="GLUTATHIONE S-TRANSFERASE"/>
    <property type="match status" value="1"/>
</dbReference>
<comment type="similarity">
    <text evidence="1">Belongs to the GST superfamily.</text>
</comment>
<dbReference type="Gene3D" id="3.40.30.10">
    <property type="entry name" value="Glutaredoxin"/>
    <property type="match status" value="1"/>
</dbReference>
<dbReference type="InterPro" id="IPR010987">
    <property type="entry name" value="Glutathione-S-Trfase_C-like"/>
</dbReference>
<dbReference type="GO" id="GO:0005212">
    <property type="term" value="F:structural constituent of eye lens"/>
    <property type="evidence" value="ECO:0007669"/>
    <property type="project" value="UniProtKB-KW"/>
</dbReference>
<dbReference type="FunFam" id="3.40.30.10:FF:000035">
    <property type="entry name" value="hematopoietic prostaglandin D synthase"/>
    <property type="match status" value="1"/>
</dbReference>
<dbReference type="PROSITE" id="PS50404">
    <property type="entry name" value="GST_NTER"/>
    <property type="match status" value="1"/>
</dbReference>
<dbReference type="InterPro" id="IPR040079">
    <property type="entry name" value="Glutathione_S-Trfase"/>
</dbReference>
<comment type="function">
    <text evidence="3">S-crystallins are structural components of squids and octopi eye lens. Contains relatively little if any GST activity.</text>
</comment>
<dbReference type="GO" id="GO:0006749">
    <property type="term" value="P:glutathione metabolic process"/>
    <property type="evidence" value="ECO:0007669"/>
    <property type="project" value="TreeGrafter"/>
</dbReference>
<evidence type="ECO:0000256" key="3">
    <source>
        <dbReference type="ARBA" id="ARBA00049616"/>
    </source>
</evidence>
<feature type="domain" description="GST N-terminal" evidence="4">
    <location>
        <begin position="18"/>
        <end position="95"/>
    </location>
</feature>
<organism evidence="6 7">
    <name type="scientific">Lymnaea stagnalis</name>
    <name type="common">Great pond snail</name>
    <name type="synonym">Helix stagnalis</name>
    <dbReference type="NCBI Taxonomy" id="6523"/>
    <lineage>
        <taxon>Eukaryota</taxon>
        <taxon>Metazoa</taxon>
        <taxon>Spiralia</taxon>
        <taxon>Lophotrochozoa</taxon>
        <taxon>Mollusca</taxon>
        <taxon>Gastropoda</taxon>
        <taxon>Heterobranchia</taxon>
        <taxon>Euthyneura</taxon>
        <taxon>Panpulmonata</taxon>
        <taxon>Hygrophila</taxon>
        <taxon>Lymnaeoidea</taxon>
        <taxon>Lymnaeidae</taxon>
        <taxon>Lymnaea</taxon>
    </lineage>
</organism>
<name>A0AAV2ILU3_LYMST</name>
<dbReference type="SUPFAM" id="SSF47616">
    <property type="entry name" value="GST C-terminal domain-like"/>
    <property type="match status" value="1"/>
</dbReference>
<dbReference type="Pfam" id="PF14497">
    <property type="entry name" value="GST_C_3"/>
    <property type="match status" value="1"/>
</dbReference>
<dbReference type="InterPro" id="IPR004046">
    <property type="entry name" value="GST_C"/>
</dbReference>
<keyword evidence="7" id="KW-1185">Reference proteome</keyword>
<evidence type="ECO:0000259" key="4">
    <source>
        <dbReference type="PROSITE" id="PS50404"/>
    </source>
</evidence>
<keyword evidence="2" id="KW-0273">Eye lens protein</keyword>
<evidence type="ECO:0000256" key="2">
    <source>
        <dbReference type="ARBA" id="ARBA00022613"/>
    </source>
</evidence>
<evidence type="ECO:0000313" key="7">
    <source>
        <dbReference type="Proteomes" id="UP001497497"/>
    </source>
</evidence>
<feature type="domain" description="GST C-terminal" evidence="5">
    <location>
        <begin position="97"/>
        <end position="221"/>
    </location>
</feature>
<dbReference type="AlphaFoldDB" id="A0AAV2ILU3"/>
<sequence>MHVDRLPHMTYIEKMADSALKLYYFDGRGRAEVARLILAAAGKEYEDLRFSEEEWPKYKPLTPYGQVPALQVDDVVYAQSNAIFSFLAREFGFLGGSSLEIFKIDEIVNLVNDFVNASADALFHTDDPAAKEAALKKVKEVVGPRTLGFLEVILEKNGTGYLVGDKLSLADIVLLDATTGGMASNLLDVNDDYPLVKKTIELVKSNEKIGKYLATRKDSPW</sequence>
<dbReference type="CDD" id="cd03192">
    <property type="entry name" value="GST_C_Sigma_like"/>
    <property type="match status" value="1"/>
</dbReference>
<dbReference type="InterPro" id="IPR004045">
    <property type="entry name" value="Glutathione_S-Trfase_N"/>
</dbReference>
<dbReference type="PROSITE" id="PS50405">
    <property type="entry name" value="GST_CTER"/>
    <property type="match status" value="1"/>
</dbReference>
<dbReference type="SFLD" id="SFLDG00363">
    <property type="entry name" value="AMPS_(cytGST):_Alpha-__Mu-__Pi"/>
    <property type="match status" value="1"/>
</dbReference>